<organism evidence="2 3">
    <name type="scientific">Propionigenium maris DSM 9537</name>
    <dbReference type="NCBI Taxonomy" id="1123000"/>
    <lineage>
        <taxon>Bacteria</taxon>
        <taxon>Fusobacteriati</taxon>
        <taxon>Fusobacteriota</taxon>
        <taxon>Fusobacteriia</taxon>
        <taxon>Fusobacteriales</taxon>
        <taxon>Fusobacteriaceae</taxon>
        <taxon>Propionigenium</taxon>
    </lineage>
</organism>
<dbReference type="CDD" id="cd06588">
    <property type="entry name" value="PhnB_like"/>
    <property type="match status" value="1"/>
</dbReference>
<evidence type="ECO:0000313" key="3">
    <source>
        <dbReference type="Proteomes" id="UP001144471"/>
    </source>
</evidence>
<proteinExistence type="predicted"/>
<evidence type="ECO:0000259" key="1">
    <source>
        <dbReference type="Pfam" id="PF06983"/>
    </source>
</evidence>
<reference evidence="2" key="1">
    <citation type="submission" date="2022-12" db="EMBL/GenBank/DDBJ databases">
        <title>Reference genome sequencing for broad-spectrum identification of bacterial and archaeal isolates by mass spectrometry.</title>
        <authorList>
            <person name="Sekiguchi Y."/>
            <person name="Tourlousse D.M."/>
        </authorList>
    </citation>
    <scope>NUCLEOTIDE SEQUENCE</scope>
    <source>
        <strain evidence="2">10succ1</strain>
    </source>
</reference>
<dbReference type="EMBL" id="BSDY01000017">
    <property type="protein sequence ID" value="GLI57415.1"/>
    <property type="molecule type" value="Genomic_DNA"/>
</dbReference>
<name>A0A9W6GNL3_9FUSO</name>
<dbReference type="Gene3D" id="3.10.180.10">
    <property type="entry name" value="2,3-Dihydroxybiphenyl 1,2-Dioxygenase, domain 1"/>
    <property type="match status" value="1"/>
</dbReference>
<dbReference type="RefSeq" id="WP_281837015.1">
    <property type="nucleotide sequence ID" value="NZ_BSDY01000017.1"/>
</dbReference>
<dbReference type="PANTHER" id="PTHR33990:SF1">
    <property type="entry name" value="PROTEIN YJDN"/>
    <property type="match status" value="1"/>
</dbReference>
<dbReference type="Proteomes" id="UP001144471">
    <property type="component" value="Unassembled WGS sequence"/>
</dbReference>
<dbReference type="InterPro" id="IPR028973">
    <property type="entry name" value="PhnB-like"/>
</dbReference>
<dbReference type="Pfam" id="PF06983">
    <property type="entry name" value="3-dmu-9_3-mt"/>
    <property type="match status" value="1"/>
</dbReference>
<feature type="domain" description="PhnB-like" evidence="1">
    <location>
        <begin position="4"/>
        <end position="135"/>
    </location>
</feature>
<protein>
    <submittedName>
        <fullName evidence="2">VOC family protein</fullName>
    </submittedName>
</protein>
<dbReference type="AlphaFoldDB" id="A0A9W6GNL3"/>
<comment type="caution">
    <text evidence="2">The sequence shown here is derived from an EMBL/GenBank/DDBJ whole genome shotgun (WGS) entry which is preliminary data.</text>
</comment>
<evidence type="ECO:0000313" key="2">
    <source>
        <dbReference type="EMBL" id="GLI57415.1"/>
    </source>
</evidence>
<accession>A0A9W6GNL3</accession>
<keyword evidence="3" id="KW-1185">Reference proteome</keyword>
<dbReference type="InterPro" id="IPR029068">
    <property type="entry name" value="Glyas_Bleomycin-R_OHBP_Dase"/>
</dbReference>
<dbReference type="PANTHER" id="PTHR33990">
    <property type="entry name" value="PROTEIN YJDN-RELATED"/>
    <property type="match status" value="1"/>
</dbReference>
<dbReference type="SUPFAM" id="SSF54593">
    <property type="entry name" value="Glyoxalase/Bleomycin resistance protein/Dihydroxybiphenyl dioxygenase"/>
    <property type="match status" value="1"/>
</dbReference>
<sequence length="141" mass="16326">MKNINIYLNFDGNLEDAFNFYREVFQGEYISLKKYMEMPHGDSLVPEDREKVMHAELKIGEGMALMGCDILKTWGQSITRGTNFYINITPDTEKEAHLIFNKLSAGGEVQMPLQRTFWGTIFGTVTDKFQTQWMINLTIEK</sequence>
<gene>
    <name evidence="2" type="ORF">PM10SUCC1_29290</name>
</gene>